<dbReference type="PANTHER" id="PTHR31616:SF0">
    <property type="entry name" value="GLUCAN 1,4-ALPHA-GLUCOSIDASE"/>
    <property type="match status" value="1"/>
</dbReference>
<accession>A0ABU2GK88</accession>
<sequence length="626" mass="69263">MDYKPISAYGAVGNQKTVALVGRDGSVDWCCFPHVENASVFARILDAERGGHFTVQPAGSFSSTQRYVPRTNVLETRFQTATGQATLTDFMPVPDAIRDEGVPNGTLLRKVTCTHGRLDLKVEFEPRFDYARTVPTVETTDHGVVTTGNNESLSLSTPLPLRVDGASAEALTMLEEGETRWLVAGYGHEPEIRPDAHQTLLERVVDRWQDWVDIGLDRRNDPVGGYWQDVVVRSALTLKLLIHDDTGTICAAPTTSLPEDIGGIRNWDYRFNWIRDSAFTVRALSELGHVDEAKEYFDTCLRHCADNDPADVQPVFGLHGDTDLEEETLEHLSGYQGSRPVRVGNSAADQTQLDVYGELIHGVYATAQYGAEITDENWAVMKDLLDYVCGAWSEPDVGIWEMRDDPQQFVYSNVMCWVALDRGIAIVEETEFDGDVECWREARRAIKEDVLKYGYDEDVGSFVQAYDNRILDATSLLIPILGFLPADDERVQSTIDATLDRITTNGLVARYEGNDGLPGEEGAFVMCSFWLVTALSLSGRITEARETFRQVMRYASPQGLLAEEVDPATGELLGNYPQAFSHIGLINAALHLQEAETDADDPSASATTGAKQSSGVNTSTRAERER</sequence>
<comment type="caution">
    <text evidence="5">The sequence shown here is derived from an EMBL/GenBank/DDBJ whole genome shotgun (WGS) entry which is preliminary data.</text>
</comment>
<evidence type="ECO:0000313" key="5">
    <source>
        <dbReference type="EMBL" id="MDS0301200.1"/>
    </source>
</evidence>
<comment type="similarity">
    <text evidence="1">Belongs to the glycosyl hydrolase 15 family.</text>
</comment>
<keyword evidence="6" id="KW-1185">Reference proteome</keyword>
<name>A0ABU2GK88_9EURY</name>
<dbReference type="RefSeq" id="WP_310926132.1">
    <property type="nucleotide sequence ID" value="NZ_JAMQOP010000006.1"/>
</dbReference>
<evidence type="ECO:0000256" key="1">
    <source>
        <dbReference type="ARBA" id="ARBA00006188"/>
    </source>
</evidence>
<dbReference type="InterPro" id="IPR011613">
    <property type="entry name" value="GH15-like"/>
</dbReference>
<reference evidence="5 6" key="1">
    <citation type="submission" date="2022-06" db="EMBL/GenBank/DDBJ databases">
        <title>Halogeometricum sp. a new haloarchaeum isolate from saline soil.</title>
        <authorList>
            <person name="Strakova D."/>
            <person name="Galisteo C."/>
            <person name="Sanchez-Porro C."/>
            <person name="Ventosa A."/>
        </authorList>
    </citation>
    <scope>NUCLEOTIDE SEQUENCE [LARGE SCALE GENOMIC DNA]</scope>
    <source>
        <strain evidence="5 6">S1BR25-6</strain>
    </source>
</reference>
<dbReference type="Pfam" id="PF00723">
    <property type="entry name" value="Glyco_hydro_15"/>
    <property type="match status" value="1"/>
</dbReference>
<proteinExistence type="inferred from homology"/>
<protein>
    <submittedName>
        <fullName evidence="5">Glycoside hydrolase family 15 protein</fullName>
    </submittedName>
</protein>
<dbReference type="InterPro" id="IPR008928">
    <property type="entry name" value="6-hairpin_glycosidase_sf"/>
</dbReference>
<feature type="compositionally biased region" description="Polar residues" evidence="2">
    <location>
        <begin position="604"/>
        <end position="620"/>
    </location>
</feature>
<evidence type="ECO:0000313" key="6">
    <source>
        <dbReference type="Proteomes" id="UP001257060"/>
    </source>
</evidence>
<organism evidence="5 6">
    <name type="scientific">Halogeometricum salsisoli</name>
    <dbReference type="NCBI Taxonomy" id="2950536"/>
    <lineage>
        <taxon>Archaea</taxon>
        <taxon>Methanobacteriati</taxon>
        <taxon>Methanobacteriota</taxon>
        <taxon>Stenosarchaea group</taxon>
        <taxon>Halobacteria</taxon>
        <taxon>Halobacteriales</taxon>
        <taxon>Haloferacaceae</taxon>
        <taxon>Halogeometricum</taxon>
    </lineage>
</organism>
<feature type="region of interest" description="Disordered" evidence="2">
    <location>
        <begin position="596"/>
        <end position="626"/>
    </location>
</feature>
<feature type="domain" description="GH15-like" evidence="3">
    <location>
        <begin position="228"/>
        <end position="589"/>
    </location>
</feature>
<evidence type="ECO:0000256" key="2">
    <source>
        <dbReference type="SAM" id="MobiDB-lite"/>
    </source>
</evidence>
<dbReference type="Pfam" id="PF19291">
    <property type="entry name" value="TREH_N"/>
    <property type="match status" value="1"/>
</dbReference>
<dbReference type="Proteomes" id="UP001257060">
    <property type="component" value="Unassembled WGS sequence"/>
</dbReference>
<evidence type="ECO:0000259" key="4">
    <source>
        <dbReference type="Pfam" id="PF19291"/>
    </source>
</evidence>
<dbReference type="Gene3D" id="1.50.10.10">
    <property type="match status" value="1"/>
</dbReference>
<feature type="domain" description="Trehalase-like N-terminal" evidence="4">
    <location>
        <begin position="5"/>
        <end position="158"/>
    </location>
</feature>
<dbReference type="EMBL" id="JAMQOP010000006">
    <property type="protein sequence ID" value="MDS0301200.1"/>
    <property type="molecule type" value="Genomic_DNA"/>
</dbReference>
<gene>
    <name evidence="5" type="ORF">NDI76_20920</name>
</gene>
<dbReference type="SUPFAM" id="SSF48208">
    <property type="entry name" value="Six-hairpin glycosidases"/>
    <property type="match status" value="1"/>
</dbReference>
<dbReference type="InterPro" id="IPR012341">
    <property type="entry name" value="6hp_glycosidase-like_sf"/>
</dbReference>
<evidence type="ECO:0000259" key="3">
    <source>
        <dbReference type="Pfam" id="PF00723"/>
    </source>
</evidence>
<dbReference type="GO" id="GO:0016787">
    <property type="term" value="F:hydrolase activity"/>
    <property type="evidence" value="ECO:0007669"/>
    <property type="project" value="UniProtKB-KW"/>
</dbReference>
<keyword evidence="5" id="KW-0378">Hydrolase</keyword>
<dbReference type="InterPro" id="IPR045582">
    <property type="entry name" value="Trehalase-like_N"/>
</dbReference>
<dbReference type="PANTHER" id="PTHR31616">
    <property type="entry name" value="TREHALASE"/>
    <property type="match status" value="1"/>
</dbReference>